<dbReference type="EMBL" id="CP091521">
    <property type="protein sequence ID" value="UOP05184.1"/>
    <property type="molecule type" value="Genomic_DNA"/>
</dbReference>
<name>A0A8T9MVM7_9NEIS</name>
<feature type="signal peptide" evidence="1">
    <location>
        <begin position="1"/>
        <end position="22"/>
    </location>
</feature>
<evidence type="ECO:0000256" key="1">
    <source>
        <dbReference type="SAM" id="SignalP"/>
    </source>
</evidence>
<accession>A0A8T9MVM7</accession>
<organism evidence="2 3">
    <name type="scientific">Conchiformibius kuhniae</name>
    <dbReference type="NCBI Taxonomy" id="211502"/>
    <lineage>
        <taxon>Bacteria</taxon>
        <taxon>Pseudomonadati</taxon>
        <taxon>Pseudomonadota</taxon>
        <taxon>Betaproteobacteria</taxon>
        <taxon>Neisseriales</taxon>
        <taxon>Neisseriaceae</taxon>
        <taxon>Conchiformibius</taxon>
    </lineage>
</organism>
<proteinExistence type="predicted"/>
<evidence type="ECO:0000313" key="3">
    <source>
        <dbReference type="Proteomes" id="UP000831534"/>
    </source>
</evidence>
<gene>
    <name evidence="2" type="ORF">LVJ77_02760</name>
</gene>
<sequence length="111" mass="11795">MMKTLALTMAAVLFAAAVPAQAAVPIKFAKGSYCGSYSGKAYGNTTFTLKLKAGQTLQVNNISARYIVTNPSQLRSLGCDSGSCEFVAKQNGVHRITLRGSGWETVEFCAH</sequence>
<reference evidence="2" key="1">
    <citation type="journal article" date="2022" name="Res Sq">
        <title>Evolution of multicellular longitudinally dividing oral cavity symbionts (Neisseriaceae).</title>
        <authorList>
            <person name="Nyongesa S."/>
            <person name="Weber P."/>
            <person name="Bernet E."/>
            <person name="Pullido F."/>
            <person name="Nieckarz M."/>
            <person name="Delaby M."/>
            <person name="Nieves C."/>
            <person name="Viehboeck T."/>
            <person name="Krause N."/>
            <person name="Rivera-Millot A."/>
            <person name="Nakamura A."/>
            <person name="Vischer N."/>
            <person name="VanNieuwenhze M."/>
            <person name="Brun Y."/>
            <person name="Cava F."/>
            <person name="Bulgheresi S."/>
            <person name="Veyrier F."/>
        </authorList>
    </citation>
    <scope>NUCLEOTIDE SEQUENCE</scope>
    <source>
        <strain evidence="2">17694</strain>
    </source>
</reference>
<keyword evidence="3" id="KW-1185">Reference proteome</keyword>
<dbReference type="Proteomes" id="UP000831534">
    <property type="component" value="Chromosome"/>
</dbReference>
<protein>
    <submittedName>
        <fullName evidence="2">Uncharacterized protein</fullName>
    </submittedName>
</protein>
<dbReference type="AlphaFoldDB" id="A0A8T9MVM7"/>
<keyword evidence="1" id="KW-0732">Signal</keyword>
<dbReference type="KEGG" id="ckh:LVJ77_02760"/>
<feature type="chain" id="PRO_5035805868" evidence="1">
    <location>
        <begin position="23"/>
        <end position="111"/>
    </location>
</feature>
<dbReference type="RefSeq" id="WP_027008723.1">
    <property type="nucleotide sequence ID" value="NZ_CP091521.1"/>
</dbReference>
<evidence type="ECO:0000313" key="2">
    <source>
        <dbReference type="EMBL" id="UOP05184.1"/>
    </source>
</evidence>
<reference evidence="2" key="2">
    <citation type="submission" date="2024-09" db="EMBL/GenBank/DDBJ databases">
        <authorList>
            <person name="Veyrier F.J."/>
        </authorList>
    </citation>
    <scope>NUCLEOTIDE SEQUENCE</scope>
    <source>
        <strain evidence="2">17694</strain>
    </source>
</reference>